<dbReference type="GO" id="GO:0050839">
    <property type="term" value="F:cell adhesion molecule binding"/>
    <property type="evidence" value="ECO:0007669"/>
    <property type="project" value="TreeGrafter"/>
</dbReference>
<dbReference type="InterPro" id="IPR000782">
    <property type="entry name" value="FAS1_domain"/>
</dbReference>
<dbReference type="AlphaFoldDB" id="A0A8J3W0E9"/>
<feature type="chain" id="PRO_5035223251" description="FAS1 domain-containing protein" evidence="2">
    <location>
        <begin position="23"/>
        <end position="236"/>
    </location>
</feature>
<dbReference type="SUPFAM" id="SSF82153">
    <property type="entry name" value="FAS1 domain"/>
    <property type="match status" value="1"/>
</dbReference>
<comment type="caution">
    <text evidence="4">The sequence shown here is derived from an EMBL/GenBank/DDBJ whole genome shotgun (WGS) entry which is preliminary data.</text>
</comment>
<sequence length="236" mass="23420">MKTRLLAFAALAAVLTLTTACGSDGSGGESDAAAPAAANETATDMATGTPGDEASASATESATESATGSATGSATASASPSPSASASASPFGAACSEVPASVAGEPVGKAISGIPSLSTLSGVMRTAGLARTLNKGKDFTLFAPTNEAFTKVPKKKLDRLMGNKQALSALVAYHVVKGRKTPADLRSGKLKTVQGGELTTTGSGQSFKINDANVVCGDVVTRNATVYMIDSVLMPK</sequence>
<dbReference type="PROSITE" id="PS50213">
    <property type="entry name" value="FAS1"/>
    <property type="match status" value="1"/>
</dbReference>
<dbReference type="SMART" id="SM00554">
    <property type="entry name" value="FAS1"/>
    <property type="match status" value="1"/>
</dbReference>
<dbReference type="GO" id="GO:0031012">
    <property type="term" value="C:extracellular matrix"/>
    <property type="evidence" value="ECO:0007669"/>
    <property type="project" value="TreeGrafter"/>
</dbReference>
<dbReference type="GO" id="GO:0005615">
    <property type="term" value="C:extracellular space"/>
    <property type="evidence" value="ECO:0007669"/>
    <property type="project" value="TreeGrafter"/>
</dbReference>
<dbReference type="InterPro" id="IPR036378">
    <property type="entry name" value="FAS1_dom_sf"/>
</dbReference>
<keyword evidence="2" id="KW-0732">Signal</keyword>
<dbReference type="Gene3D" id="2.30.180.10">
    <property type="entry name" value="FAS1 domain"/>
    <property type="match status" value="1"/>
</dbReference>
<dbReference type="InterPro" id="IPR050904">
    <property type="entry name" value="Adhesion/Biosynth-related"/>
</dbReference>
<dbReference type="FunFam" id="2.30.180.10:FF:000032">
    <property type="entry name" value="Fasciclin domain-containing protein, putative"/>
    <property type="match status" value="1"/>
</dbReference>
<feature type="region of interest" description="Disordered" evidence="1">
    <location>
        <begin position="22"/>
        <end position="90"/>
    </location>
</feature>
<keyword evidence="5" id="KW-1185">Reference proteome</keyword>
<dbReference type="PANTHER" id="PTHR10900">
    <property type="entry name" value="PERIOSTIN-RELATED"/>
    <property type="match status" value="1"/>
</dbReference>
<name>A0A8J3W0E9_9ACTN</name>
<dbReference type="PANTHER" id="PTHR10900:SF77">
    <property type="entry name" value="FI19380P1"/>
    <property type="match status" value="1"/>
</dbReference>
<reference evidence="4" key="1">
    <citation type="submission" date="2021-01" db="EMBL/GenBank/DDBJ databases">
        <title>Whole genome shotgun sequence of Sphaerimonospora thailandensis NBRC 107569.</title>
        <authorList>
            <person name="Komaki H."/>
            <person name="Tamura T."/>
        </authorList>
    </citation>
    <scope>NUCLEOTIDE SEQUENCE</scope>
    <source>
        <strain evidence="4">NBRC 107569</strain>
    </source>
</reference>
<organism evidence="4 5">
    <name type="scientific">Sphaerimonospora thailandensis</name>
    <dbReference type="NCBI Taxonomy" id="795644"/>
    <lineage>
        <taxon>Bacteria</taxon>
        <taxon>Bacillati</taxon>
        <taxon>Actinomycetota</taxon>
        <taxon>Actinomycetes</taxon>
        <taxon>Streptosporangiales</taxon>
        <taxon>Streptosporangiaceae</taxon>
        <taxon>Sphaerimonospora</taxon>
    </lineage>
</organism>
<dbReference type="PROSITE" id="PS51257">
    <property type="entry name" value="PROKAR_LIPOPROTEIN"/>
    <property type="match status" value="1"/>
</dbReference>
<accession>A0A8J3W0E9</accession>
<feature type="domain" description="FAS1" evidence="3">
    <location>
        <begin position="104"/>
        <end position="233"/>
    </location>
</feature>
<dbReference type="GO" id="GO:0007155">
    <property type="term" value="P:cell adhesion"/>
    <property type="evidence" value="ECO:0007669"/>
    <property type="project" value="TreeGrafter"/>
</dbReference>
<proteinExistence type="predicted"/>
<feature type="signal peptide" evidence="2">
    <location>
        <begin position="1"/>
        <end position="22"/>
    </location>
</feature>
<dbReference type="EMBL" id="BOOG01000025">
    <property type="protein sequence ID" value="GIH70741.1"/>
    <property type="molecule type" value="Genomic_DNA"/>
</dbReference>
<gene>
    <name evidence="4" type="ORF">Mth01_29940</name>
</gene>
<protein>
    <recommendedName>
        <fullName evidence="3">FAS1 domain-containing protein</fullName>
    </recommendedName>
</protein>
<evidence type="ECO:0000259" key="3">
    <source>
        <dbReference type="PROSITE" id="PS50213"/>
    </source>
</evidence>
<evidence type="ECO:0000256" key="2">
    <source>
        <dbReference type="SAM" id="SignalP"/>
    </source>
</evidence>
<dbReference type="GO" id="GO:0030198">
    <property type="term" value="P:extracellular matrix organization"/>
    <property type="evidence" value="ECO:0007669"/>
    <property type="project" value="TreeGrafter"/>
</dbReference>
<evidence type="ECO:0000313" key="4">
    <source>
        <dbReference type="EMBL" id="GIH70741.1"/>
    </source>
</evidence>
<dbReference type="Proteomes" id="UP000610966">
    <property type="component" value="Unassembled WGS sequence"/>
</dbReference>
<evidence type="ECO:0000256" key="1">
    <source>
        <dbReference type="SAM" id="MobiDB-lite"/>
    </source>
</evidence>
<dbReference type="RefSeq" id="WP_204016455.1">
    <property type="nucleotide sequence ID" value="NZ_BOOG01000025.1"/>
</dbReference>
<evidence type="ECO:0000313" key="5">
    <source>
        <dbReference type="Proteomes" id="UP000610966"/>
    </source>
</evidence>
<dbReference type="Pfam" id="PF02469">
    <property type="entry name" value="Fasciclin"/>
    <property type="match status" value="1"/>
</dbReference>